<feature type="domain" description="Peptidase M3A/M3B catalytic" evidence="10">
    <location>
        <begin position="221"/>
        <end position="683"/>
    </location>
</feature>
<feature type="domain" description="Oligopeptidase A N-terminal" evidence="11">
    <location>
        <begin position="31"/>
        <end position="149"/>
    </location>
</feature>
<keyword evidence="13" id="KW-1185">Reference proteome</keyword>
<evidence type="ECO:0000313" key="13">
    <source>
        <dbReference type="Proteomes" id="UP001365405"/>
    </source>
</evidence>
<evidence type="ECO:0000256" key="7">
    <source>
        <dbReference type="ARBA" id="ARBA00024603"/>
    </source>
</evidence>
<evidence type="ECO:0000256" key="5">
    <source>
        <dbReference type="ARBA" id="ARBA00022833"/>
    </source>
</evidence>
<dbReference type="Proteomes" id="UP001365405">
    <property type="component" value="Unassembled WGS sequence"/>
</dbReference>
<dbReference type="PANTHER" id="PTHR11804">
    <property type="entry name" value="PROTEASE M3 THIMET OLIGOPEPTIDASE-RELATED"/>
    <property type="match status" value="1"/>
</dbReference>
<reference evidence="12 13" key="1">
    <citation type="submission" date="2024-04" db="EMBL/GenBank/DDBJ databases">
        <title>Novel species of the genus Ideonella isolated from streams.</title>
        <authorList>
            <person name="Lu H."/>
        </authorList>
    </citation>
    <scope>NUCLEOTIDE SEQUENCE [LARGE SCALE GENOMIC DNA]</scope>
    <source>
        <strain evidence="12 13">DXS22W</strain>
    </source>
</reference>
<dbReference type="Pfam" id="PF01432">
    <property type="entry name" value="Peptidase_M3"/>
    <property type="match status" value="1"/>
</dbReference>
<proteinExistence type="inferred from homology"/>
<evidence type="ECO:0000259" key="10">
    <source>
        <dbReference type="Pfam" id="PF01432"/>
    </source>
</evidence>
<evidence type="ECO:0000256" key="6">
    <source>
        <dbReference type="ARBA" id="ARBA00023049"/>
    </source>
</evidence>
<keyword evidence="6 9" id="KW-0482">Metalloprotease</keyword>
<evidence type="ECO:0000259" key="11">
    <source>
        <dbReference type="Pfam" id="PF19310"/>
    </source>
</evidence>
<dbReference type="InterPro" id="IPR024077">
    <property type="entry name" value="Neurolysin/TOP_dom2"/>
</dbReference>
<keyword evidence="2 9" id="KW-0645">Protease</keyword>
<dbReference type="SUPFAM" id="SSF55486">
    <property type="entry name" value="Metalloproteases ('zincins'), catalytic domain"/>
    <property type="match status" value="1"/>
</dbReference>
<comment type="catalytic activity">
    <reaction evidence="7">
        <text>Hydrolysis of oligopeptides, with broad specificity. Gly or Ala commonly occur as P1 or P1' residues, but more distant residues are also important, as is shown by the fact that Z-Gly-Pro-Gly-|-Gly-Pro-Ala is cleaved, but not Z-(Gly)(5).</text>
        <dbReference type="EC" id="3.4.24.70"/>
    </reaction>
</comment>
<dbReference type="GO" id="GO:0016787">
    <property type="term" value="F:hydrolase activity"/>
    <property type="evidence" value="ECO:0007669"/>
    <property type="project" value="UniProtKB-KW"/>
</dbReference>
<dbReference type="InterPro" id="IPR024079">
    <property type="entry name" value="MetalloPept_cat_dom_sf"/>
</dbReference>
<dbReference type="EMBL" id="JBBUTH010000009">
    <property type="protein sequence ID" value="MEK8052475.1"/>
    <property type="molecule type" value="Genomic_DNA"/>
</dbReference>
<dbReference type="InterPro" id="IPR001567">
    <property type="entry name" value="Pept_M3A_M3B_dom"/>
</dbReference>
<dbReference type="InterPro" id="IPR034005">
    <property type="entry name" value="M3A_DCP"/>
</dbReference>
<organism evidence="12 13">
    <name type="scientific">Pseudaquabacterium inlustre</name>
    <dbReference type="NCBI Taxonomy" id="2984192"/>
    <lineage>
        <taxon>Bacteria</taxon>
        <taxon>Pseudomonadati</taxon>
        <taxon>Pseudomonadota</taxon>
        <taxon>Betaproteobacteria</taxon>
        <taxon>Burkholderiales</taxon>
        <taxon>Sphaerotilaceae</taxon>
        <taxon>Pseudaquabacterium</taxon>
    </lineage>
</organism>
<evidence type="ECO:0000256" key="4">
    <source>
        <dbReference type="ARBA" id="ARBA00022801"/>
    </source>
</evidence>
<comment type="similarity">
    <text evidence="1 9">Belongs to the peptidase M3 family.</text>
</comment>
<dbReference type="PANTHER" id="PTHR11804:SF84">
    <property type="entry name" value="SACCHAROLYSIN"/>
    <property type="match status" value="1"/>
</dbReference>
<dbReference type="Gene3D" id="1.10.1370.10">
    <property type="entry name" value="Neurolysin, domain 3"/>
    <property type="match status" value="1"/>
</dbReference>
<dbReference type="Pfam" id="PF19310">
    <property type="entry name" value="TOP_N"/>
    <property type="match status" value="1"/>
</dbReference>
<dbReference type="RefSeq" id="WP_341412181.1">
    <property type="nucleotide sequence ID" value="NZ_JBBUTH010000009.1"/>
</dbReference>
<dbReference type="CDD" id="cd06456">
    <property type="entry name" value="M3A_DCP"/>
    <property type="match status" value="1"/>
</dbReference>
<accession>A0ABU9CMW6</accession>
<dbReference type="InterPro" id="IPR045090">
    <property type="entry name" value="Pept_M3A_M3B"/>
</dbReference>
<comment type="caution">
    <text evidence="12">The sequence shown here is derived from an EMBL/GenBank/DDBJ whole genome shotgun (WGS) entry which is preliminary data.</text>
</comment>
<evidence type="ECO:0000256" key="1">
    <source>
        <dbReference type="ARBA" id="ARBA00006040"/>
    </source>
</evidence>
<comment type="cofactor">
    <cofactor evidence="9">
        <name>Zn(2+)</name>
        <dbReference type="ChEBI" id="CHEBI:29105"/>
    </cofactor>
    <text evidence="9">Binds 1 zinc ion.</text>
</comment>
<dbReference type="Gene3D" id="3.40.390.10">
    <property type="entry name" value="Collagenase (Catalytic Domain)"/>
    <property type="match status" value="1"/>
</dbReference>
<sequence length="685" mass="76130">MTNPLLSPADLPAYADFRPEHVSPALDELLRDAEAALERAVAADGPTDFDALSALLDVPLERFSRAWGLVGHLNAVANTPELREAYNANLGRVTEFHTRLGADERLYARYKAIANGPGAAQLSPARRQALAHALRDFVLSGAELQGEAKTRFAAIQERMAELGQAFSEHVLDATDGFSLLVPTARLAGVPADVQQQTAEAAGADHPGQHKLTLHMPVYLPVMQYADDRALREELYRAYVTRASEFGPAERDNGPVMDELLRLRAEEAALLGHPDYATLSLVPKMAETPAQVRQFLSDLARRARPHAERDLAELRAFAAEHLALADLQPWDLSYVSEKLKEARYAFSEQAVKQYFTEPKVMEGLFHIVETLFEVSIRQEPAPVWHEGVRFYRIERRNAAGGDAAPQLVGRFYLDPYARNGKRPGAWMDGERGRWARPDGRGDAGTVQTPVAHLVCNFGAPVGDKPATLSHDDVITLFHEFGHGLHHLLTQVDELAVAGISGVEWDAVELPSQFMENFCWEWEVVSRLTAHVDTGEPLPRELFDKMLAAKNFQSGLQTLRQIEFALFDMRIHTEADAPGRIQAVMDEVRREVAVMPPPAFNRFQHSFSHIFAGGYSAGYYSYKWAEVLSADAYAAFEEQGVFNPEVGRRFRREILEAGGARPAMASFKAFRGREPNIDALLRHQGMA</sequence>
<gene>
    <name evidence="12" type="ORF">AACH10_19640</name>
</gene>
<evidence type="ECO:0000256" key="2">
    <source>
        <dbReference type="ARBA" id="ARBA00022670"/>
    </source>
</evidence>
<protein>
    <recommendedName>
        <fullName evidence="8">oligopeptidase A</fullName>
        <ecNumber evidence="8">3.4.24.70</ecNumber>
    </recommendedName>
</protein>
<dbReference type="EC" id="3.4.24.70" evidence="8"/>
<evidence type="ECO:0000313" key="12">
    <source>
        <dbReference type="EMBL" id="MEK8052475.1"/>
    </source>
</evidence>
<keyword evidence="3 9" id="KW-0479">Metal-binding</keyword>
<dbReference type="InterPro" id="IPR045666">
    <property type="entry name" value="OpdA_N"/>
</dbReference>
<name>A0ABU9CMW6_9BURK</name>
<keyword evidence="4 9" id="KW-0378">Hydrolase</keyword>
<evidence type="ECO:0000256" key="8">
    <source>
        <dbReference type="ARBA" id="ARBA00026100"/>
    </source>
</evidence>
<evidence type="ECO:0000256" key="3">
    <source>
        <dbReference type="ARBA" id="ARBA00022723"/>
    </source>
</evidence>
<evidence type="ECO:0000256" key="9">
    <source>
        <dbReference type="RuleBase" id="RU003435"/>
    </source>
</evidence>
<keyword evidence="5 9" id="KW-0862">Zinc</keyword>